<evidence type="ECO:0000259" key="4">
    <source>
        <dbReference type="Pfam" id="PF01420"/>
    </source>
</evidence>
<keyword evidence="2" id="KW-0680">Restriction system</keyword>
<sequence>MDVADGRLVKRSEIAELAGIKRATVTNWERRHVGFPKPRVSGELELFELGSVVRWLEGRTVPVGNLRRGEAEGTTYAERVRRALGRGEAGRGTAGPEDPDRAKKILDELHGPPADRVRGTGPHAAYLTLLATMIFLRGCAARTWARVRDLVAEAVQEQRPPAALLRELGALSDKALRRNGIRPGAEAAFGALRTEDAGDIAHVVRLCEGLGREGFRLLVDRFEETVRRGSEEFSTPAEIMRMMAGVLLPDPSGPPLRWHDPYARAGEALVAVVAAGGEAELSGESPHQESLRLAELQLALYCTRAELRTGTATPWTGTDHRRFDRILTNPPFNRPGRDWGDRAWPFGTPPARNDNLAWLQHVWQSLAPGGRAGVVMPNAAADSGDAGERAIRGAMVERGAVTCVVWLPGRLFPATGIAVTVWFLAAPGTAGGPVLLVDAARMGTTRGGRRFLTDREWASIVECHESWENGDEGFADLLEGAGTALSVPVEKLRTQGYSLSPSDYAEKASGTAPADVPVPRPADALGEARERVVIADRAVDGIRVEAAKGASAEWPVVRLGDLCDAVPGPSGTRLKEVRRSDGGVPLIAPKHIRGGRVIASDPELIDPEEAERLVRFRVEDGDLLVVRTGSAGRVALVTPRETGWIYATNLTRLRCRRPDELDPRYLFAYLSAPAAQGRIGDLAARATVIQSLGKGRFEEWRLPLPPLAEQRRVGDAVHALDEQVTAHRALADEAARTRDALAAGLVTGLLSAR</sequence>
<dbReference type="InterPro" id="IPR029063">
    <property type="entry name" value="SAM-dependent_MTases_sf"/>
</dbReference>
<dbReference type="PRINTS" id="PR00507">
    <property type="entry name" value="N12N6MTFRASE"/>
</dbReference>
<dbReference type="PROSITE" id="PS00092">
    <property type="entry name" value="N6_MTASE"/>
    <property type="match status" value="1"/>
</dbReference>
<keyword evidence="6" id="KW-0489">Methyltransferase</keyword>
<dbReference type="OrthoDB" id="9784823at2"/>
<dbReference type="Pfam" id="PF02384">
    <property type="entry name" value="N6_Mtase"/>
    <property type="match status" value="1"/>
</dbReference>
<comment type="caution">
    <text evidence="6">The sequence shown here is derived from an EMBL/GenBank/DDBJ whole genome shotgun (WGS) entry which is preliminary data.</text>
</comment>
<dbReference type="SUPFAM" id="SSF116734">
    <property type="entry name" value="DNA methylase specificity domain"/>
    <property type="match status" value="1"/>
</dbReference>
<feature type="domain" description="DNA methylase adenine-specific" evidence="5">
    <location>
        <begin position="219"/>
        <end position="507"/>
    </location>
</feature>
<reference evidence="6 7" key="1">
    <citation type="submission" date="2019-09" db="EMBL/GenBank/DDBJ databases">
        <title>Actinomadura physcomitrii sp. nov., a novel actinomycete isolated from moss [Physcomitrium sphaericum (Ludw) Fuernr].</title>
        <authorList>
            <person name="Liu C."/>
            <person name="Zhuang X."/>
        </authorList>
    </citation>
    <scope>NUCLEOTIDE SEQUENCE [LARGE SCALE GENOMIC DNA]</scope>
    <source>
        <strain evidence="6 7">CYP1-1B</strain>
    </source>
</reference>
<dbReference type="Gene3D" id="1.10.10.10">
    <property type="entry name" value="Winged helix-like DNA-binding domain superfamily/Winged helix DNA-binding domain"/>
    <property type="match status" value="1"/>
</dbReference>
<evidence type="ECO:0000256" key="3">
    <source>
        <dbReference type="ARBA" id="ARBA00023125"/>
    </source>
</evidence>
<evidence type="ECO:0000313" key="7">
    <source>
        <dbReference type="Proteomes" id="UP000483004"/>
    </source>
</evidence>
<organism evidence="6 7">
    <name type="scientific">Actinomadura montaniterrae</name>
    <dbReference type="NCBI Taxonomy" id="1803903"/>
    <lineage>
        <taxon>Bacteria</taxon>
        <taxon>Bacillati</taxon>
        <taxon>Actinomycetota</taxon>
        <taxon>Actinomycetes</taxon>
        <taxon>Streptosporangiales</taxon>
        <taxon>Thermomonosporaceae</taxon>
        <taxon>Actinomadura</taxon>
    </lineage>
</organism>
<name>A0A6L3VGT5_9ACTN</name>
<evidence type="ECO:0000256" key="2">
    <source>
        <dbReference type="ARBA" id="ARBA00022747"/>
    </source>
</evidence>
<accession>A0A6L3VGT5</accession>
<dbReference type="InterPro" id="IPR002052">
    <property type="entry name" value="DNA_methylase_N6_adenine_CS"/>
</dbReference>
<dbReference type="Gene3D" id="3.90.220.20">
    <property type="entry name" value="DNA methylase specificity domains"/>
    <property type="match status" value="1"/>
</dbReference>
<dbReference type="EMBL" id="WBMR01000190">
    <property type="protein sequence ID" value="KAB2366748.1"/>
    <property type="molecule type" value="Genomic_DNA"/>
</dbReference>
<dbReference type="SUPFAM" id="SSF53335">
    <property type="entry name" value="S-adenosyl-L-methionine-dependent methyltransferases"/>
    <property type="match status" value="1"/>
</dbReference>
<comment type="similarity">
    <text evidence="1">Belongs to the type-I restriction system S methylase family.</text>
</comment>
<dbReference type="PANTHER" id="PTHR42998:SF1">
    <property type="entry name" value="TYPE I RESTRICTION ENZYME HINDI METHYLASE SUBUNIT"/>
    <property type="match status" value="1"/>
</dbReference>
<dbReference type="InterPro" id="IPR044946">
    <property type="entry name" value="Restrct_endonuc_typeI_TRD_sf"/>
</dbReference>
<proteinExistence type="inferred from homology"/>
<dbReference type="InterPro" id="IPR036388">
    <property type="entry name" value="WH-like_DNA-bd_sf"/>
</dbReference>
<evidence type="ECO:0000259" key="5">
    <source>
        <dbReference type="Pfam" id="PF02384"/>
    </source>
</evidence>
<dbReference type="RefSeq" id="WP_151545303.1">
    <property type="nucleotide sequence ID" value="NZ_WBMR01000190.1"/>
</dbReference>
<dbReference type="GO" id="GO:0009307">
    <property type="term" value="P:DNA restriction-modification system"/>
    <property type="evidence" value="ECO:0007669"/>
    <property type="project" value="UniProtKB-KW"/>
</dbReference>
<dbReference type="PANTHER" id="PTHR42998">
    <property type="entry name" value="TYPE I RESTRICTION ENZYME HINDVIIP M PROTEIN-RELATED"/>
    <property type="match status" value="1"/>
</dbReference>
<evidence type="ECO:0000313" key="6">
    <source>
        <dbReference type="EMBL" id="KAB2366748.1"/>
    </source>
</evidence>
<dbReference type="Gene3D" id="3.40.50.150">
    <property type="entry name" value="Vaccinia Virus protein VP39"/>
    <property type="match status" value="1"/>
</dbReference>
<dbReference type="InterPro" id="IPR003356">
    <property type="entry name" value="DNA_methylase_A-5"/>
</dbReference>
<dbReference type="GO" id="GO:0008170">
    <property type="term" value="F:N-methyltransferase activity"/>
    <property type="evidence" value="ECO:0007669"/>
    <property type="project" value="InterPro"/>
</dbReference>
<dbReference type="InterPro" id="IPR000055">
    <property type="entry name" value="Restrct_endonuc_typeI_TRD"/>
</dbReference>
<dbReference type="Proteomes" id="UP000483004">
    <property type="component" value="Unassembled WGS sequence"/>
</dbReference>
<gene>
    <name evidence="6" type="ORF">F9B16_39205</name>
</gene>
<dbReference type="Pfam" id="PF01420">
    <property type="entry name" value="Methylase_S"/>
    <property type="match status" value="1"/>
</dbReference>
<keyword evidence="3" id="KW-0238">DNA-binding</keyword>
<keyword evidence="6" id="KW-0808">Transferase</keyword>
<keyword evidence="7" id="KW-1185">Reference proteome</keyword>
<feature type="domain" description="Type I restriction modification DNA specificity" evidence="4">
    <location>
        <begin position="553"/>
        <end position="729"/>
    </location>
</feature>
<dbReference type="InterPro" id="IPR052916">
    <property type="entry name" value="Type-I_RE_MTase_Subunit"/>
</dbReference>
<dbReference type="GO" id="GO:0032259">
    <property type="term" value="P:methylation"/>
    <property type="evidence" value="ECO:0007669"/>
    <property type="project" value="UniProtKB-KW"/>
</dbReference>
<protein>
    <submittedName>
        <fullName evidence="6">N-6 DNA methylase</fullName>
    </submittedName>
</protein>
<dbReference type="GO" id="GO:0003677">
    <property type="term" value="F:DNA binding"/>
    <property type="evidence" value="ECO:0007669"/>
    <property type="project" value="UniProtKB-KW"/>
</dbReference>
<dbReference type="AlphaFoldDB" id="A0A6L3VGT5"/>
<evidence type="ECO:0000256" key="1">
    <source>
        <dbReference type="ARBA" id="ARBA00010923"/>
    </source>
</evidence>